<dbReference type="InterPro" id="IPR001405">
    <property type="entry name" value="UPF0758"/>
</dbReference>
<keyword evidence="9" id="KW-1185">Reference proteome</keyword>
<comment type="caution">
    <text evidence="8">The sequence shown here is derived from an EMBL/GenBank/DDBJ whole genome shotgun (WGS) entry which is preliminary data.</text>
</comment>
<keyword evidence="1" id="KW-0645">Protease</keyword>
<keyword evidence="6" id="KW-0812">Transmembrane</keyword>
<name>A0A3D9FG30_9SPHN</name>
<dbReference type="Proteomes" id="UP000256310">
    <property type="component" value="Unassembled WGS sequence"/>
</dbReference>
<dbReference type="Pfam" id="PF04002">
    <property type="entry name" value="RadC"/>
    <property type="match status" value="1"/>
</dbReference>
<sequence length="220" mass="25438">MRAAVIRRDFRVYFERTKLSSDEQTRLRESYYGPPPRRWRHQIAELSLGVFGMVWVGWLLVELISIPPLWLLFFSVFTAVALCTYRIVRQVKRRSVRIDGFSIGKVAEICRPLMDHAVGERFIFIGICRNWNEYSIWTMDGGAYRVPIKLPAMLRALVEWDAGTVVLAHNHPSGRAEPSEADIHATHKIADALRLLDMRLADHLIFAGGNYYSFREDGRM</sequence>
<dbReference type="InterPro" id="IPR020891">
    <property type="entry name" value="UPF0758_CS"/>
</dbReference>
<keyword evidence="3" id="KW-0378">Hydrolase</keyword>
<keyword evidence="2" id="KW-0479">Metal-binding</keyword>
<dbReference type="GO" id="GO:0046872">
    <property type="term" value="F:metal ion binding"/>
    <property type="evidence" value="ECO:0007669"/>
    <property type="project" value="UniProtKB-KW"/>
</dbReference>
<dbReference type="GO" id="GO:0008237">
    <property type="term" value="F:metallopeptidase activity"/>
    <property type="evidence" value="ECO:0007669"/>
    <property type="project" value="UniProtKB-KW"/>
</dbReference>
<feature type="domain" description="MPN" evidence="7">
    <location>
        <begin position="99"/>
        <end position="220"/>
    </location>
</feature>
<evidence type="ECO:0000256" key="5">
    <source>
        <dbReference type="ARBA" id="ARBA00023049"/>
    </source>
</evidence>
<proteinExistence type="predicted"/>
<gene>
    <name evidence="8" type="ORF">DFR46_1623</name>
</gene>
<protein>
    <submittedName>
        <fullName evidence="8">RadC-like JAB domain-containing protein</fullName>
    </submittedName>
</protein>
<evidence type="ECO:0000256" key="3">
    <source>
        <dbReference type="ARBA" id="ARBA00022801"/>
    </source>
</evidence>
<keyword evidence="5" id="KW-0482">Metalloprotease</keyword>
<evidence type="ECO:0000256" key="1">
    <source>
        <dbReference type="ARBA" id="ARBA00022670"/>
    </source>
</evidence>
<keyword evidence="6" id="KW-0472">Membrane</keyword>
<dbReference type="PROSITE" id="PS50249">
    <property type="entry name" value="MPN"/>
    <property type="match status" value="1"/>
</dbReference>
<dbReference type="InterPro" id="IPR037518">
    <property type="entry name" value="MPN"/>
</dbReference>
<dbReference type="PANTHER" id="PTHR30471">
    <property type="entry name" value="DNA REPAIR PROTEIN RADC"/>
    <property type="match status" value="1"/>
</dbReference>
<evidence type="ECO:0000313" key="8">
    <source>
        <dbReference type="EMBL" id="RED16598.1"/>
    </source>
</evidence>
<dbReference type="PROSITE" id="PS01302">
    <property type="entry name" value="UPF0758"/>
    <property type="match status" value="1"/>
</dbReference>
<dbReference type="InterPro" id="IPR025657">
    <property type="entry name" value="RadC_JAB"/>
</dbReference>
<feature type="transmembrane region" description="Helical" evidence="6">
    <location>
        <begin position="43"/>
        <end position="61"/>
    </location>
</feature>
<dbReference type="Gene3D" id="3.40.140.10">
    <property type="entry name" value="Cytidine Deaminase, domain 2"/>
    <property type="match status" value="1"/>
</dbReference>
<accession>A0A3D9FG30</accession>
<evidence type="ECO:0000256" key="4">
    <source>
        <dbReference type="ARBA" id="ARBA00022833"/>
    </source>
</evidence>
<dbReference type="SUPFAM" id="SSF102712">
    <property type="entry name" value="JAB1/MPN domain"/>
    <property type="match status" value="1"/>
</dbReference>
<keyword evidence="6" id="KW-1133">Transmembrane helix</keyword>
<evidence type="ECO:0000259" key="7">
    <source>
        <dbReference type="PROSITE" id="PS50249"/>
    </source>
</evidence>
<dbReference type="EMBL" id="QRDP01000004">
    <property type="protein sequence ID" value="RED16598.1"/>
    <property type="molecule type" value="Genomic_DNA"/>
</dbReference>
<dbReference type="AlphaFoldDB" id="A0A3D9FG30"/>
<dbReference type="PANTHER" id="PTHR30471:SF3">
    <property type="entry name" value="UPF0758 PROTEIN YEES-RELATED"/>
    <property type="match status" value="1"/>
</dbReference>
<dbReference type="GO" id="GO:0006508">
    <property type="term" value="P:proteolysis"/>
    <property type="evidence" value="ECO:0007669"/>
    <property type="project" value="UniProtKB-KW"/>
</dbReference>
<evidence type="ECO:0000313" key="9">
    <source>
        <dbReference type="Proteomes" id="UP000256310"/>
    </source>
</evidence>
<reference evidence="8 9" key="1">
    <citation type="submission" date="2018-07" db="EMBL/GenBank/DDBJ databases">
        <title>Genomic Encyclopedia of Type Strains, Phase IV (KMG-IV): sequencing the most valuable type-strain genomes for metagenomic binning, comparative biology and taxonomic classification.</title>
        <authorList>
            <person name="Goeker M."/>
        </authorList>
    </citation>
    <scope>NUCLEOTIDE SEQUENCE [LARGE SCALE GENOMIC DNA]</scope>
    <source>
        <strain evidence="8 9">DSM 26725</strain>
    </source>
</reference>
<feature type="transmembrane region" description="Helical" evidence="6">
    <location>
        <begin position="67"/>
        <end position="88"/>
    </location>
</feature>
<evidence type="ECO:0000256" key="2">
    <source>
        <dbReference type="ARBA" id="ARBA00022723"/>
    </source>
</evidence>
<evidence type="ECO:0000256" key="6">
    <source>
        <dbReference type="SAM" id="Phobius"/>
    </source>
</evidence>
<keyword evidence="4" id="KW-0862">Zinc</keyword>
<organism evidence="8 9">
    <name type="scientific">Parasphingopyxis lamellibrachiae</name>
    <dbReference type="NCBI Taxonomy" id="680125"/>
    <lineage>
        <taxon>Bacteria</taxon>
        <taxon>Pseudomonadati</taxon>
        <taxon>Pseudomonadota</taxon>
        <taxon>Alphaproteobacteria</taxon>
        <taxon>Sphingomonadales</taxon>
        <taxon>Sphingomonadaceae</taxon>
        <taxon>Parasphingopyxis</taxon>
    </lineage>
</organism>